<dbReference type="GO" id="GO:0003774">
    <property type="term" value="F:cytoskeletal motor activity"/>
    <property type="evidence" value="ECO:0007669"/>
    <property type="project" value="InterPro"/>
</dbReference>
<feature type="transmembrane region" description="Helical" evidence="14">
    <location>
        <begin position="26"/>
        <end position="45"/>
    </location>
</feature>
<sequence>MANTITSNTTLNQINNLSQLPLVRQLGFMLVVAASIAIGISIVLWSTSSNYTPLYMDMSSEDASEVITALEQSNIKYKIDSSSGVVSVPSNLVQQTRLQLASQGLPRSTNKGYGFLEEEQGLGTSNFMQQARYNRALEQELVKTIKHIQVVRNARVHLSIPKKSSFIRSSSQPTASVMIDLIGPQALSDSQLNGILHLITSSVAGLEPNNVSIVDQRGNLLSQSSNSEFNSSSDQIRMTRQFEESYNSRIINLLSPIVGAGNIRTQVSADLDFTSVETTEESYNPNNPVVRSEQTEEETSGSTTTTIEPGTLSSAPPAGGQSLGSDQTSAGNSTQRRVNTTRNYEIDRSVRLIKTVPGGIRKLSVAVLVDLHAADIELEPVVGEDGEVAEVEIDPALDQERIDRLTQLVQSAVGFNAARGDTVSVIHEQFFQVPEMAEAEPMSFWESAWFIPLLKQVGAGLIVIFLIFGVLRPAMKATVTNVSSVATRTNALPGSTSDLADDQVTLTGATDKLALPGQGAPGVSSYDQNLVLAQTLVQKEPARAARMIQNWLVNE</sequence>
<evidence type="ECO:0000259" key="15">
    <source>
        <dbReference type="Pfam" id="PF01514"/>
    </source>
</evidence>
<dbReference type="NCBIfam" id="TIGR00206">
    <property type="entry name" value="fliF"/>
    <property type="match status" value="1"/>
</dbReference>
<evidence type="ECO:0000256" key="6">
    <source>
        <dbReference type="ARBA" id="ARBA00022475"/>
    </source>
</evidence>
<dbReference type="InterPro" id="IPR045851">
    <property type="entry name" value="AMP-bd_C_sf"/>
</dbReference>
<dbReference type="PANTHER" id="PTHR30046:SF0">
    <property type="entry name" value="FLAGELLAR M-RING PROTEIN"/>
    <property type="match status" value="1"/>
</dbReference>
<keyword evidence="17" id="KW-0969">Cilium</keyword>
<comment type="similarity">
    <text evidence="4 12">Belongs to the FliF family.</text>
</comment>
<dbReference type="PIRSF" id="PIRSF004862">
    <property type="entry name" value="FliF"/>
    <property type="match status" value="1"/>
</dbReference>
<dbReference type="InterPro" id="IPR006182">
    <property type="entry name" value="FliF_N_dom"/>
</dbReference>
<dbReference type="Pfam" id="PF01514">
    <property type="entry name" value="YscJ_FliF"/>
    <property type="match status" value="1"/>
</dbReference>
<keyword evidence="6" id="KW-1003">Cell membrane</keyword>
<dbReference type="PRINTS" id="PR01009">
    <property type="entry name" value="FLGMRINGFLIF"/>
</dbReference>
<evidence type="ECO:0000256" key="14">
    <source>
        <dbReference type="SAM" id="Phobius"/>
    </source>
</evidence>
<dbReference type="GO" id="GO:0005886">
    <property type="term" value="C:plasma membrane"/>
    <property type="evidence" value="ECO:0007669"/>
    <property type="project" value="UniProtKB-SubCell"/>
</dbReference>
<evidence type="ECO:0000256" key="9">
    <source>
        <dbReference type="ARBA" id="ARBA00023136"/>
    </source>
</evidence>
<name>A0A2A5B4Y3_9GAMM</name>
<comment type="caution">
    <text evidence="17">The sequence shown here is derived from an EMBL/GenBank/DDBJ whole genome shotgun (WGS) entry which is preliminary data.</text>
</comment>
<feature type="domain" description="Flagellar M-ring N-terminal" evidence="15">
    <location>
        <begin position="47"/>
        <end position="223"/>
    </location>
</feature>
<keyword evidence="9 14" id="KW-0472">Membrane</keyword>
<feature type="region of interest" description="Disordered" evidence="13">
    <location>
        <begin position="276"/>
        <end position="341"/>
    </location>
</feature>
<evidence type="ECO:0000259" key="16">
    <source>
        <dbReference type="Pfam" id="PF08345"/>
    </source>
</evidence>
<dbReference type="Pfam" id="PF08345">
    <property type="entry name" value="YscJ_FliF_C"/>
    <property type="match status" value="1"/>
</dbReference>
<evidence type="ECO:0000256" key="2">
    <source>
        <dbReference type="ARBA" id="ARBA00004117"/>
    </source>
</evidence>
<evidence type="ECO:0000256" key="3">
    <source>
        <dbReference type="ARBA" id="ARBA00004651"/>
    </source>
</evidence>
<dbReference type="InterPro" id="IPR013556">
    <property type="entry name" value="Flag_M-ring_C"/>
</dbReference>
<keyword evidence="10 12" id="KW-0975">Bacterial flagellum</keyword>
<feature type="compositionally biased region" description="Low complexity" evidence="13">
    <location>
        <begin position="300"/>
        <end position="314"/>
    </location>
</feature>
<dbReference type="Proteomes" id="UP000218327">
    <property type="component" value="Unassembled WGS sequence"/>
</dbReference>
<evidence type="ECO:0000256" key="5">
    <source>
        <dbReference type="ARBA" id="ARBA00017949"/>
    </source>
</evidence>
<comment type="function">
    <text evidence="1 12">The M ring may be actively involved in energy transduction.</text>
</comment>
<evidence type="ECO:0000313" key="17">
    <source>
        <dbReference type="EMBL" id="PCJ26644.1"/>
    </source>
</evidence>
<evidence type="ECO:0000256" key="7">
    <source>
        <dbReference type="ARBA" id="ARBA00022692"/>
    </source>
</evidence>
<keyword evidence="17" id="KW-0282">Flagellum</keyword>
<comment type="subunit">
    <text evidence="11">The basal body constitutes a major portion of the flagellar organelle and consists of four rings (L,P,S, and M) mounted on a central rod. The M ring is integral to the inner membrane of the cell and may be connected to the flagellar rod via the S ring. The S (supramembrane ring) lies just distal to the M ring. The L and P rings lie in the outer membrane and the periplasmic space, respectively.</text>
</comment>
<feature type="transmembrane region" description="Helical" evidence="14">
    <location>
        <begin position="449"/>
        <end position="471"/>
    </location>
</feature>
<dbReference type="InterPro" id="IPR000067">
    <property type="entry name" value="FlgMring_FliF"/>
</dbReference>
<evidence type="ECO:0000256" key="8">
    <source>
        <dbReference type="ARBA" id="ARBA00022989"/>
    </source>
</evidence>
<dbReference type="Gene3D" id="3.30.300.30">
    <property type="match status" value="1"/>
</dbReference>
<evidence type="ECO:0000256" key="10">
    <source>
        <dbReference type="ARBA" id="ARBA00023143"/>
    </source>
</evidence>
<keyword evidence="8 14" id="KW-1133">Transmembrane helix</keyword>
<dbReference type="PANTHER" id="PTHR30046">
    <property type="entry name" value="FLAGELLAR M-RING PROTEIN"/>
    <property type="match status" value="1"/>
</dbReference>
<feature type="compositionally biased region" description="Polar residues" evidence="13">
    <location>
        <begin position="276"/>
        <end position="289"/>
    </location>
</feature>
<dbReference type="GO" id="GO:0071973">
    <property type="term" value="P:bacterial-type flagellum-dependent cell motility"/>
    <property type="evidence" value="ECO:0007669"/>
    <property type="project" value="InterPro"/>
</dbReference>
<organism evidence="17 18">
    <name type="scientific">SAR86 cluster bacterium</name>
    <dbReference type="NCBI Taxonomy" id="2030880"/>
    <lineage>
        <taxon>Bacteria</taxon>
        <taxon>Pseudomonadati</taxon>
        <taxon>Pseudomonadota</taxon>
        <taxon>Gammaproteobacteria</taxon>
        <taxon>SAR86 cluster</taxon>
    </lineage>
</organism>
<evidence type="ECO:0000256" key="4">
    <source>
        <dbReference type="ARBA" id="ARBA00007971"/>
    </source>
</evidence>
<feature type="domain" description="Flagellar M-ring C-terminal" evidence="16">
    <location>
        <begin position="254"/>
        <end position="430"/>
    </location>
</feature>
<keyword evidence="17" id="KW-0966">Cell projection</keyword>
<dbReference type="AlphaFoldDB" id="A0A2A5B4Y3"/>
<evidence type="ECO:0000256" key="1">
    <source>
        <dbReference type="ARBA" id="ARBA00003820"/>
    </source>
</evidence>
<gene>
    <name evidence="17" type="primary">fliF</name>
    <name evidence="17" type="ORF">COA96_04815</name>
</gene>
<evidence type="ECO:0000256" key="12">
    <source>
        <dbReference type="PIRNR" id="PIRNR004862"/>
    </source>
</evidence>
<feature type="compositionally biased region" description="Polar residues" evidence="13">
    <location>
        <begin position="323"/>
        <end position="341"/>
    </location>
</feature>
<dbReference type="InterPro" id="IPR043427">
    <property type="entry name" value="YscJ/FliF"/>
</dbReference>
<protein>
    <recommendedName>
        <fullName evidence="5 12">Flagellar M-ring protein</fullName>
    </recommendedName>
</protein>
<evidence type="ECO:0000313" key="18">
    <source>
        <dbReference type="Proteomes" id="UP000218327"/>
    </source>
</evidence>
<keyword evidence="7 14" id="KW-0812">Transmembrane</keyword>
<proteinExistence type="inferred from homology"/>
<dbReference type="EMBL" id="NVVJ01000010">
    <property type="protein sequence ID" value="PCJ26644.1"/>
    <property type="molecule type" value="Genomic_DNA"/>
</dbReference>
<accession>A0A2A5B4Y3</accession>
<evidence type="ECO:0000256" key="11">
    <source>
        <dbReference type="ARBA" id="ARBA00025936"/>
    </source>
</evidence>
<dbReference type="GO" id="GO:0009431">
    <property type="term" value="C:bacterial-type flagellum basal body, MS ring"/>
    <property type="evidence" value="ECO:0007669"/>
    <property type="project" value="InterPro"/>
</dbReference>
<evidence type="ECO:0000256" key="13">
    <source>
        <dbReference type="SAM" id="MobiDB-lite"/>
    </source>
</evidence>
<comment type="subcellular location">
    <subcellularLocation>
        <location evidence="2 12">Bacterial flagellum basal body</location>
    </subcellularLocation>
    <subcellularLocation>
        <location evidence="3">Cell membrane</location>
        <topology evidence="3">Multi-pass membrane protein</topology>
    </subcellularLocation>
</comment>
<reference evidence="18" key="1">
    <citation type="submission" date="2017-08" db="EMBL/GenBank/DDBJ databases">
        <title>A dynamic microbial community with high functional redundancy inhabits the cold, oxic subseafloor aquifer.</title>
        <authorList>
            <person name="Tully B.J."/>
            <person name="Wheat C.G."/>
            <person name="Glazer B.T."/>
            <person name="Huber J.A."/>
        </authorList>
    </citation>
    <scope>NUCLEOTIDE SEQUENCE [LARGE SCALE GENOMIC DNA]</scope>
</reference>